<dbReference type="PANTHER" id="PTHR34219:SF1">
    <property type="entry name" value="PEPSY DOMAIN-CONTAINING PROTEIN"/>
    <property type="match status" value="1"/>
</dbReference>
<feature type="transmembrane region" description="Helical" evidence="1">
    <location>
        <begin position="355"/>
        <end position="376"/>
    </location>
</feature>
<feature type="transmembrane region" description="Helical" evidence="1">
    <location>
        <begin position="20"/>
        <end position="43"/>
    </location>
</feature>
<dbReference type="RefSeq" id="WP_376833066.1">
    <property type="nucleotide sequence ID" value="NZ_JBHLSW010000001.1"/>
</dbReference>
<keyword evidence="1" id="KW-0812">Transmembrane</keyword>
<dbReference type="Proteomes" id="UP001589906">
    <property type="component" value="Unassembled WGS sequence"/>
</dbReference>
<organism evidence="2 3">
    <name type="scientific">Brevundimonas balnearis</name>
    <dbReference type="NCBI Taxonomy" id="1572858"/>
    <lineage>
        <taxon>Bacteria</taxon>
        <taxon>Pseudomonadati</taxon>
        <taxon>Pseudomonadota</taxon>
        <taxon>Alphaproteobacteria</taxon>
        <taxon>Caulobacterales</taxon>
        <taxon>Caulobacteraceae</taxon>
        <taxon>Brevundimonas</taxon>
    </lineage>
</organism>
<feature type="transmembrane region" description="Helical" evidence="1">
    <location>
        <begin position="396"/>
        <end position="423"/>
    </location>
</feature>
<accession>A0ABV6QY22</accession>
<evidence type="ECO:0000256" key="1">
    <source>
        <dbReference type="SAM" id="Phobius"/>
    </source>
</evidence>
<dbReference type="Pfam" id="PF03929">
    <property type="entry name" value="PepSY_TM"/>
    <property type="match status" value="1"/>
</dbReference>
<feature type="transmembrane region" description="Helical" evidence="1">
    <location>
        <begin position="186"/>
        <end position="208"/>
    </location>
</feature>
<gene>
    <name evidence="2" type="ORF">ACFFGE_00045</name>
</gene>
<dbReference type="PANTHER" id="PTHR34219">
    <property type="entry name" value="IRON-REGULATED INNER MEMBRANE PROTEIN-RELATED"/>
    <property type="match status" value="1"/>
</dbReference>
<feature type="transmembrane region" description="Helical" evidence="1">
    <location>
        <begin position="141"/>
        <end position="166"/>
    </location>
</feature>
<keyword evidence="1" id="KW-1133">Transmembrane helix</keyword>
<dbReference type="EMBL" id="JBHLSW010000001">
    <property type="protein sequence ID" value="MFC0632271.1"/>
    <property type="molecule type" value="Genomic_DNA"/>
</dbReference>
<evidence type="ECO:0000313" key="2">
    <source>
        <dbReference type="EMBL" id="MFC0632271.1"/>
    </source>
</evidence>
<name>A0ABV6QY22_9CAUL</name>
<evidence type="ECO:0000313" key="3">
    <source>
        <dbReference type="Proteomes" id="UP001589906"/>
    </source>
</evidence>
<proteinExistence type="predicted"/>
<protein>
    <submittedName>
        <fullName evidence="2">PepSY-associated TM helix domain-containing protein</fullName>
    </submittedName>
</protein>
<comment type="caution">
    <text evidence="2">The sequence shown here is derived from an EMBL/GenBank/DDBJ whole genome shotgun (WGS) entry which is preliminary data.</text>
</comment>
<keyword evidence="3" id="KW-1185">Reference proteome</keyword>
<reference evidence="2 3" key="1">
    <citation type="submission" date="2024-09" db="EMBL/GenBank/DDBJ databases">
        <authorList>
            <person name="Sun Q."/>
            <person name="Mori K."/>
        </authorList>
    </citation>
    <scope>NUCLEOTIDE SEQUENCE [LARGE SCALE GENOMIC DNA]</scope>
    <source>
        <strain evidence="2 3">NCAIM B.02621</strain>
    </source>
</reference>
<keyword evidence="1" id="KW-0472">Membrane</keyword>
<sequence length="436" mass="47394">MARFKDVILSDAYRVVWRWHFYSGLLVLPFLMLLALTGGLYLFKAEIDDAERRGIAAVAAGPERVPAERWLTAAREALPGEPVAVLVPSRADRAVEVAMRPPEGPERTVFIDPYDGEVQGTAGPPLSETFKRIHSLSILGGWANILIEIVAGWAMILVATGLYLWWPRARGVGVVSLTARDPARRPFWRDVHAITGVFAGGVIFFLAFTGMPWSAVWGDTVLGAMRTAGLGRPPPPVASSWEHAGHEAPRGVGWTLQGETLDATPGAVDLDAAVAQAEAQGLANPYRITLPSSPGQAVVLAHQNTRVEDGRTLYLESDGRLIGDIRFDQYGWGARAFEWGVLTHQGTQYGQINRLIMLTGCIAVWVLGVSAMVMWWKRRPKGRLAAPVAPPGPRARVAVLGIVLPLAILYPLTGLSLVAAVLIDRLWTRLRPAVAR</sequence>
<dbReference type="InterPro" id="IPR005625">
    <property type="entry name" value="PepSY-ass_TM"/>
</dbReference>